<dbReference type="AlphaFoldDB" id="A0AA39J9G5"/>
<dbReference type="PANTHER" id="PTHR19849">
    <property type="entry name" value="PHOSPHOLIPASE A-2-ACTIVATING PROTEIN"/>
    <property type="match status" value="1"/>
</dbReference>
<evidence type="ECO:0000313" key="5">
    <source>
        <dbReference type="EMBL" id="KAK0437862.1"/>
    </source>
</evidence>
<keyword evidence="6" id="KW-1185">Reference proteome</keyword>
<comment type="caution">
    <text evidence="5">The sequence shown here is derived from an EMBL/GenBank/DDBJ whole genome shotgun (WGS) entry which is preliminary data.</text>
</comment>
<feature type="repeat" description="WD" evidence="3">
    <location>
        <begin position="60"/>
        <end position="99"/>
    </location>
</feature>
<dbReference type="CDD" id="cd00200">
    <property type="entry name" value="WD40"/>
    <property type="match status" value="1"/>
</dbReference>
<feature type="repeat" description="WD" evidence="3">
    <location>
        <begin position="210"/>
        <end position="244"/>
    </location>
</feature>
<dbReference type="InterPro" id="IPR015943">
    <property type="entry name" value="WD40/YVTN_repeat-like_dom_sf"/>
</dbReference>
<dbReference type="PANTHER" id="PTHR19849:SF1">
    <property type="entry name" value="F-BOX_WD REPEAT-CONTAINING PROTEIN 7"/>
    <property type="match status" value="1"/>
</dbReference>
<dbReference type="PROSITE" id="PS50082">
    <property type="entry name" value="WD_REPEATS_2"/>
    <property type="match status" value="5"/>
</dbReference>
<dbReference type="Gene3D" id="2.130.10.10">
    <property type="entry name" value="YVTN repeat-like/Quinoprotein amine dehydrogenase"/>
    <property type="match status" value="1"/>
</dbReference>
<dbReference type="GO" id="GO:0051301">
    <property type="term" value="P:cell division"/>
    <property type="evidence" value="ECO:0007669"/>
    <property type="project" value="UniProtKB-KW"/>
</dbReference>
<gene>
    <name evidence="5" type="ORF">EV421DRAFT_1892096</name>
</gene>
<dbReference type="EMBL" id="JAUEPT010000046">
    <property type="protein sequence ID" value="KAK0437862.1"/>
    <property type="molecule type" value="Genomic_DNA"/>
</dbReference>
<evidence type="ECO:0000313" key="6">
    <source>
        <dbReference type="Proteomes" id="UP001175226"/>
    </source>
</evidence>
<evidence type="ECO:0000256" key="2">
    <source>
        <dbReference type="ARBA" id="ARBA00022737"/>
    </source>
</evidence>
<keyword evidence="5" id="KW-0132">Cell division</keyword>
<evidence type="ECO:0000256" key="1">
    <source>
        <dbReference type="ARBA" id="ARBA00022574"/>
    </source>
</evidence>
<keyword evidence="2" id="KW-0677">Repeat</keyword>
<name>A0AA39J9G5_9AGAR</name>
<dbReference type="InterPro" id="IPR020472">
    <property type="entry name" value="WD40_PAC1"/>
</dbReference>
<dbReference type="GO" id="GO:0005634">
    <property type="term" value="C:nucleus"/>
    <property type="evidence" value="ECO:0007669"/>
    <property type="project" value="TreeGrafter"/>
</dbReference>
<feature type="repeat" description="WD" evidence="3">
    <location>
        <begin position="245"/>
        <end position="284"/>
    </location>
</feature>
<dbReference type="GO" id="GO:0043161">
    <property type="term" value="P:proteasome-mediated ubiquitin-dependent protein catabolic process"/>
    <property type="evidence" value="ECO:0007669"/>
    <property type="project" value="TreeGrafter"/>
</dbReference>
<evidence type="ECO:0000256" key="4">
    <source>
        <dbReference type="SAM" id="MobiDB-lite"/>
    </source>
</evidence>
<dbReference type="GO" id="GO:0005737">
    <property type="term" value="C:cytoplasm"/>
    <property type="evidence" value="ECO:0007669"/>
    <property type="project" value="TreeGrafter"/>
</dbReference>
<feature type="region of interest" description="Disordered" evidence="4">
    <location>
        <begin position="349"/>
        <end position="378"/>
    </location>
</feature>
<sequence>MVTGNGSWFQKSELKHRSFPAHGSSVVTCLIFSHGRIISASDDHSIHIYCPTTGDLLRSLDGHQGGVWALAATKDTLVSGSTDRTLRIWDLTTGRCRNVFGGHTSTVRCLAIVKPEWVDVEQESGAVTKEKWPKRSVIVTGSRDHSLRVWTLPKPSGAEHHCYGHDQAIRALAARGRTLVSGSHDCNVRVWDIITGECKFVLTGHTKKILYSIALDPTRNQAYSGSMDGTVRVWNLQSGQCQHTLIGHTSLVGLLGLSPSYLVSGAADATLRIWDPDTGELKHTLAAHTGAITCFQHDDCGIFTDGTIVKDLLTGITGVWQVVFEGRWCVSASNENDTTVLDVWDFGDPDIEGSPKGSYDDEFTDDEDEHGEVGFVPP</sequence>
<dbReference type="PROSITE" id="PS00678">
    <property type="entry name" value="WD_REPEATS_1"/>
    <property type="match status" value="3"/>
</dbReference>
<dbReference type="InterPro" id="IPR001680">
    <property type="entry name" value="WD40_rpt"/>
</dbReference>
<dbReference type="Pfam" id="PF00400">
    <property type="entry name" value="WD40"/>
    <property type="match status" value="6"/>
</dbReference>
<feature type="repeat" description="WD" evidence="3">
    <location>
        <begin position="162"/>
        <end position="201"/>
    </location>
</feature>
<dbReference type="SUPFAM" id="SSF50978">
    <property type="entry name" value="WD40 repeat-like"/>
    <property type="match status" value="1"/>
</dbReference>
<dbReference type="Proteomes" id="UP001175226">
    <property type="component" value="Unassembled WGS sequence"/>
</dbReference>
<evidence type="ECO:0000256" key="3">
    <source>
        <dbReference type="PROSITE-ProRule" id="PRU00221"/>
    </source>
</evidence>
<dbReference type="PRINTS" id="PR00320">
    <property type="entry name" value="GPROTEINBRPT"/>
</dbReference>
<feature type="repeat" description="WD" evidence="3">
    <location>
        <begin position="133"/>
        <end position="152"/>
    </location>
</feature>
<keyword evidence="1 3" id="KW-0853">WD repeat</keyword>
<protein>
    <submittedName>
        <fullName evidence="5">Cell division control protein 4</fullName>
    </submittedName>
</protein>
<accession>A0AA39J9G5</accession>
<dbReference type="PROSITE" id="PS50294">
    <property type="entry name" value="WD_REPEATS_REGION"/>
    <property type="match status" value="2"/>
</dbReference>
<keyword evidence="5" id="KW-0131">Cell cycle</keyword>
<dbReference type="SMART" id="SM00320">
    <property type="entry name" value="WD40"/>
    <property type="match status" value="7"/>
</dbReference>
<proteinExistence type="predicted"/>
<dbReference type="InterPro" id="IPR036322">
    <property type="entry name" value="WD40_repeat_dom_sf"/>
</dbReference>
<organism evidence="5 6">
    <name type="scientific">Armillaria borealis</name>
    <dbReference type="NCBI Taxonomy" id="47425"/>
    <lineage>
        <taxon>Eukaryota</taxon>
        <taxon>Fungi</taxon>
        <taxon>Dikarya</taxon>
        <taxon>Basidiomycota</taxon>
        <taxon>Agaricomycotina</taxon>
        <taxon>Agaricomycetes</taxon>
        <taxon>Agaricomycetidae</taxon>
        <taxon>Agaricales</taxon>
        <taxon>Marasmiineae</taxon>
        <taxon>Physalacriaceae</taxon>
        <taxon>Armillaria</taxon>
    </lineage>
</organism>
<dbReference type="GO" id="GO:0043130">
    <property type="term" value="F:ubiquitin binding"/>
    <property type="evidence" value="ECO:0007669"/>
    <property type="project" value="TreeGrafter"/>
</dbReference>
<reference evidence="5" key="1">
    <citation type="submission" date="2023-06" db="EMBL/GenBank/DDBJ databases">
        <authorList>
            <consortium name="Lawrence Berkeley National Laboratory"/>
            <person name="Ahrendt S."/>
            <person name="Sahu N."/>
            <person name="Indic B."/>
            <person name="Wong-Bajracharya J."/>
            <person name="Merenyi Z."/>
            <person name="Ke H.-M."/>
            <person name="Monk M."/>
            <person name="Kocsube S."/>
            <person name="Drula E."/>
            <person name="Lipzen A."/>
            <person name="Balint B."/>
            <person name="Henrissat B."/>
            <person name="Andreopoulos B."/>
            <person name="Martin F.M."/>
            <person name="Harder C.B."/>
            <person name="Rigling D."/>
            <person name="Ford K.L."/>
            <person name="Foster G.D."/>
            <person name="Pangilinan J."/>
            <person name="Papanicolaou A."/>
            <person name="Barry K."/>
            <person name="LaButti K."/>
            <person name="Viragh M."/>
            <person name="Koriabine M."/>
            <person name="Yan M."/>
            <person name="Riley R."/>
            <person name="Champramary S."/>
            <person name="Plett K.L."/>
            <person name="Tsai I.J."/>
            <person name="Slot J."/>
            <person name="Sipos G."/>
            <person name="Plett J."/>
            <person name="Nagy L.G."/>
            <person name="Grigoriev I.V."/>
        </authorList>
    </citation>
    <scope>NUCLEOTIDE SEQUENCE</scope>
    <source>
        <strain evidence="5">FPL87.14</strain>
    </source>
</reference>
<dbReference type="GO" id="GO:0010992">
    <property type="term" value="P:ubiquitin recycling"/>
    <property type="evidence" value="ECO:0007669"/>
    <property type="project" value="TreeGrafter"/>
</dbReference>
<feature type="compositionally biased region" description="Acidic residues" evidence="4">
    <location>
        <begin position="360"/>
        <end position="370"/>
    </location>
</feature>
<dbReference type="InterPro" id="IPR019775">
    <property type="entry name" value="WD40_repeat_CS"/>
</dbReference>